<proteinExistence type="predicted"/>
<evidence type="ECO:0000313" key="2">
    <source>
        <dbReference type="Proteomes" id="UP000381378"/>
    </source>
</evidence>
<dbReference type="Proteomes" id="UP000381378">
    <property type="component" value="Unassembled WGS sequence"/>
</dbReference>
<accession>A0A5E7UM65</accession>
<sequence>MTSRSEIFGFKFESQDFQIYSYADEAGLLSHATIQEVDRARFAFLVNAPLDVSMQVTGQFSYVFYLDAEPVERKFLPQNYQLVYSEQPCGRSFDRWIETVIRYLCACFCCNAIPAFDAHEIASVFLEARQHRLLFNVVPFDTLSILPSTLDGEPVFNRLLVVVFYSPDWGFGDVFDKLELCECLGHRVVGGGAFHPYDERLVMLLGDLACCDQPSNAIKASLGPGDLPAIYE</sequence>
<gene>
    <name evidence="1" type="ORF">PS928_03847</name>
</gene>
<protein>
    <submittedName>
        <fullName evidence="1">Uncharacterized protein</fullName>
    </submittedName>
</protein>
<evidence type="ECO:0000313" key="1">
    <source>
        <dbReference type="EMBL" id="VVQ12211.1"/>
    </source>
</evidence>
<name>A0A5E7UM65_PSEFL</name>
<dbReference type="OrthoDB" id="6869570at2"/>
<dbReference type="RefSeq" id="WP_150787010.1">
    <property type="nucleotide sequence ID" value="NZ_CABVJF010000015.1"/>
</dbReference>
<organism evidence="1 2">
    <name type="scientific">Pseudomonas fluorescens</name>
    <dbReference type="NCBI Taxonomy" id="294"/>
    <lineage>
        <taxon>Bacteria</taxon>
        <taxon>Pseudomonadati</taxon>
        <taxon>Pseudomonadota</taxon>
        <taxon>Gammaproteobacteria</taxon>
        <taxon>Pseudomonadales</taxon>
        <taxon>Pseudomonadaceae</taxon>
        <taxon>Pseudomonas</taxon>
    </lineage>
</organism>
<dbReference type="EMBL" id="CABVJF010000015">
    <property type="protein sequence ID" value="VVQ12211.1"/>
    <property type="molecule type" value="Genomic_DNA"/>
</dbReference>
<dbReference type="AlphaFoldDB" id="A0A5E7UM65"/>
<reference evidence="1 2" key="1">
    <citation type="submission" date="2019-09" db="EMBL/GenBank/DDBJ databases">
        <authorList>
            <person name="Chandra G."/>
            <person name="Truman W A."/>
        </authorList>
    </citation>
    <scope>NUCLEOTIDE SEQUENCE [LARGE SCALE GENOMIC DNA]</scope>
    <source>
        <strain evidence="1">PS928</strain>
    </source>
</reference>